<dbReference type="EMBL" id="BRXZ01002797">
    <property type="protein sequence ID" value="GMH70376.1"/>
    <property type="molecule type" value="Genomic_DNA"/>
</dbReference>
<keyword evidence="10" id="KW-1185">Reference proteome</keyword>
<feature type="binding site" evidence="6">
    <location>
        <position position="34"/>
    </location>
    <ligand>
        <name>ATP</name>
        <dbReference type="ChEBI" id="CHEBI:30616"/>
    </ligand>
</feature>
<dbReference type="SMART" id="SM00220">
    <property type="entry name" value="S_TKc"/>
    <property type="match status" value="1"/>
</dbReference>
<dbReference type="GO" id="GO:0005524">
    <property type="term" value="F:ATP binding"/>
    <property type="evidence" value="ECO:0007669"/>
    <property type="project" value="UniProtKB-UniRule"/>
</dbReference>
<proteinExistence type="inferred from homology"/>
<evidence type="ECO:0000313" key="10">
    <source>
        <dbReference type="Proteomes" id="UP001165082"/>
    </source>
</evidence>
<dbReference type="PIRSF" id="PIRSF000654">
    <property type="entry name" value="Integrin-linked_kinase"/>
    <property type="match status" value="1"/>
</dbReference>
<evidence type="ECO:0000256" key="4">
    <source>
        <dbReference type="ARBA" id="ARBA00022777"/>
    </source>
</evidence>
<keyword evidence="5 6" id="KW-0067">ATP-binding</keyword>
<feature type="non-terminal residue" evidence="9">
    <location>
        <position position="1"/>
    </location>
</feature>
<evidence type="ECO:0000259" key="8">
    <source>
        <dbReference type="PROSITE" id="PS50011"/>
    </source>
</evidence>
<organism evidence="9 10">
    <name type="scientific">Triparma retinervis</name>
    <dbReference type="NCBI Taxonomy" id="2557542"/>
    <lineage>
        <taxon>Eukaryota</taxon>
        <taxon>Sar</taxon>
        <taxon>Stramenopiles</taxon>
        <taxon>Ochrophyta</taxon>
        <taxon>Bolidophyceae</taxon>
        <taxon>Parmales</taxon>
        <taxon>Triparmaceae</taxon>
        <taxon>Triparma</taxon>
    </lineage>
</organism>
<comment type="similarity">
    <text evidence="7">Belongs to the protein kinase superfamily.</text>
</comment>
<accession>A0A9W7AGP4</accession>
<keyword evidence="2" id="KW-0808">Transferase</keyword>
<dbReference type="OrthoDB" id="63267at2759"/>
<evidence type="ECO:0000256" key="1">
    <source>
        <dbReference type="ARBA" id="ARBA00022527"/>
    </source>
</evidence>
<dbReference type="Pfam" id="PF00069">
    <property type="entry name" value="Pkinase"/>
    <property type="match status" value="1"/>
</dbReference>
<dbReference type="Proteomes" id="UP001165082">
    <property type="component" value="Unassembled WGS sequence"/>
</dbReference>
<dbReference type="GO" id="GO:0004691">
    <property type="term" value="F:cAMP-dependent protein kinase activity"/>
    <property type="evidence" value="ECO:0007669"/>
    <property type="project" value="TreeGrafter"/>
</dbReference>
<dbReference type="InterPro" id="IPR017441">
    <property type="entry name" value="Protein_kinase_ATP_BS"/>
</dbReference>
<dbReference type="Gene3D" id="1.10.510.10">
    <property type="entry name" value="Transferase(Phosphotransferase) domain 1"/>
    <property type="match status" value="1"/>
</dbReference>
<feature type="non-terminal residue" evidence="9">
    <location>
        <position position="251"/>
    </location>
</feature>
<dbReference type="GO" id="GO:0005952">
    <property type="term" value="C:cAMP-dependent protein kinase complex"/>
    <property type="evidence" value="ECO:0007669"/>
    <property type="project" value="TreeGrafter"/>
</dbReference>
<dbReference type="PROSITE" id="PS00108">
    <property type="entry name" value="PROTEIN_KINASE_ST"/>
    <property type="match status" value="1"/>
</dbReference>
<dbReference type="InterPro" id="IPR045270">
    <property type="entry name" value="STKc_AGC"/>
</dbReference>
<dbReference type="PANTHER" id="PTHR24353">
    <property type="entry name" value="CYCLIC NUCLEOTIDE-DEPENDENT PROTEIN KINASE"/>
    <property type="match status" value="1"/>
</dbReference>
<keyword evidence="4" id="KW-0418">Kinase</keyword>
<reference evidence="9" key="1">
    <citation type="submission" date="2022-07" db="EMBL/GenBank/DDBJ databases">
        <title>Genome analysis of Parmales, a sister group of diatoms, reveals the evolutionary specialization of diatoms from phago-mixotrophs to photoautotrophs.</title>
        <authorList>
            <person name="Ban H."/>
            <person name="Sato S."/>
            <person name="Yoshikawa S."/>
            <person name="Kazumasa Y."/>
            <person name="Nakamura Y."/>
            <person name="Ichinomiya M."/>
            <person name="Saitoh K."/>
            <person name="Sato N."/>
            <person name="Blanc-Mathieu R."/>
            <person name="Endo H."/>
            <person name="Kuwata A."/>
            <person name="Ogata H."/>
        </authorList>
    </citation>
    <scope>NUCLEOTIDE SEQUENCE</scope>
</reference>
<protein>
    <recommendedName>
        <fullName evidence="8">Protein kinase domain-containing protein</fullName>
    </recommendedName>
</protein>
<dbReference type="CDD" id="cd05123">
    <property type="entry name" value="STKc_AGC"/>
    <property type="match status" value="1"/>
</dbReference>
<dbReference type="PROSITE" id="PS00107">
    <property type="entry name" value="PROTEIN_KINASE_ATP"/>
    <property type="match status" value="1"/>
</dbReference>
<dbReference type="PANTHER" id="PTHR24353:SF37">
    <property type="entry name" value="CAMP-DEPENDENT PROTEIN KINASE CATALYTIC SUBUNIT PRKX"/>
    <property type="match status" value="1"/>
</dbReference>
<name>A0A9W7AGP4_9STRA</name>
<evidence type="ECO:0000256" key="6">
    <source>
        <dbReference type="PROSITE-ProRule" id="PRU10141"/>
    </source>
</evidence>
<dbReference type="PROSITE" id="PS50011">
    <property type="entry name" value="PROTEIN_KINASE_DOM"/>
    <property type="match status" value="1"/>
</dbReference>
<dbReference type="FunFam" id="1.10.510.10:FF:000571">
    <property type="entry name" value="Maternal embryonic leucine zipper kinase"/>
    <property type="match status" value="1"/>
</dbReference>
<dbReference type="SUPFAM" id="SSF56112">
    <property type="entry name" value="Protein kinase-like (PK-like)"/>
    <property type="match status" value="1"/>
</dbReference>
<evidence type="ECO:0000256" key="3">
    <source>
        <dbReference type="ARBA" id="ARBA00022741"/>
    </source>
</evidence>
<evidence type="ECO:0000256" key="5">
    <source>
        <dbReference type="ARBA" id="ARBA00022840"/>
    </source>
</evidence>
<comment type="caution">
    <text evidence="9">The sequence shown here is derived from an EMBL/GenBank/DDBJ whole genome shotgun (WGS) entry which is preliminary data.</text>
</comment>
<dbReference type="InterPro" id="IPR000719">
    <property type="entry name" value="Prot_kinase_dom"/>
</dbReference>
<evidence type="ECO:0000256" key="7">
    <source>
        <dbReference type="RuleBase" id="RU000304"/>
    </source>
</evidence>
<dbReference type="InterPro" id="IPR011009">
    <property type="entry name" value="Kinase-like_dom_sf"/>
</dbReference>
<keyword evidence="1 7" id="KW-0723">Serine/threonine-protein kinase</keyword>
<gene>
    <name evidence="9" type="ORF">TrRE_jg7259</name>
</gene>
<evidence type="ECO:0000313" key="9">
    <source>
        <dbReference type="EMBL" id="GMH70376.1"/>
    </source>
</evidence>
<dbReference type="InterPro" id="IPR008271">
    <property type="entry name" value="Ser/Thr_kinase_AS"/>
</dbReference>
<keyword evidence="3 6" id="KW-0547">Nucleotide-binding</keyword>
<feature type="domain" description="Protein kinase" evidence="8">
    <location>
        <begin position="1"/>
        <end position="251"/>
    </location>
</feature>
<dbReference type="Gene3D" id="3.30.200.20">
    <property type="entry name" value="Phosphorylase Kinase, domain 1"/>
    <property type="match status" value="1"/>
</dbReference>
<sequence>FEPQRVVGTGLMGTVQLAKFKKDDTWCALKMVKKDYVCRHDDARHVQAERKLLNMCDNPFICSLFGTFQDKKFIYFVLEFAAGGELFSRLYNKKGIFGAQTSKFYLSEILLALEHVHSHGYCYRDLKPENVMLDEEGHCKLIDFGFAAKPDKEGLLHTNVGTPAYLSPEQLNHKKTGGYRIFVDFWSFACLMFEFMTGKTPFCKSHKETSYAIYLRVLKGKISFPGHFEKDAKDLMKQLTNADVAKRMKDV</sequence>
<evidence type="ECO:0000256" key="2">
    <source>
        <dbReference type="ARBA" id="ARBA00022679"/>
    </source>
</evidence>
<dbReference type="AlphaFoldDB" id="A0A9W7AGP4"/>